<feature type="region of interest" description="Disordered" evidence="2">
    <location>
        <begin position="1100"/>
        <end position="1135"/>
    </location>
</feature>
<dbReference type="InterPro" id="IPR036322">
    <property type="entry name" value="WD40_repeat_dom_sf"/>
</dbReference>
<feature type="compositionally biased region" description="Polar residues" evidence="2">
    <location>
        <begin position="466"/>
        <end position="477"/>
    </location>
</feature>
<dbReference type="PANTHER" id="PTHR14435:SF2">
    <property type="entry name" value="ZINC FINGER PROTEIN 106"/>
    <property type="match status" value="1"/>
</dbReference>
<feature type="compositionally biased region" description="Basic and acidic residues" evidence="2">
    <location>
        <begin position="393"/>
        <end position="418"/>
    </location>
</feature>
<name>A0A9D3PVI2_MEGAT</name>
<feature type="compositionally biased region" description="Gly residues" evidence="2">
    <location>
        <begin position="293"/>
        <end position="305"/>
    </location>
</feature>
<dbReference type="OrthoDB" id="10002522at2759"/>
<evidence type="ECO:0000259" key="3">
    <source>
        <dbReference type="PROSITE" id="PS00028"/>
    </source>
</evidence>
<dbReference type="Pfam" id="PF00400">
    <property type="entry name" value="WD40"/>
    <property type="match status" value="4"/>
</dbReference>
<dbReference type="Gene3D" id="2.130.10.10">
    <property type="entry name" value="YVTN repeat-like/Quinoprotein amine dehydrogenase"/>
    <property type="match status" value="2"/>
</dbReference>
<dbReference type="InterPro" id="IPR015943">
    <property type="entry name" value="WD40/YVTN_repeat-like_dom_sf"/>
</dbReference>
<feature type="domain" description="C2H2-type" evidence="3">
    <location>
        <begin position="7"/>
        <end position="29"/>
    </location>
</feature>
<feature type="compositionally biased region" description="Basic and acidic residues" evidence="2">
    <location>
        <begin position="604"/>
        <end position="618"/>
    </location>
</feature>
<feature type="compositionally biased region" description="Polar residues" evidence="2">
    <location>
        <begin position="444"/>
        <end position="459"/>
    </location>
</feature>
<evidence type="ECO:0000256" key="1">
    <source>
        <dbReference type="SAM" id="Coils"/>
    </source>
</evidence>
<dbReference type="FunFam" id="2.130.10.10:FF:001471">
    <property type="entry name" value="Zinc finger protein 106"/>
    <property type="match status" value="1"/>
</dbReference>
<gene>
    <name evidence="4" type="ORF">MATL_G00161290</name>
</gene>
<dbReference type="SUPFAM" id="SSF50978">
    <property type="entry name" value="WD40 repeat-like"/>
    <property type="match status" value="1"/>
</dbReference>
<reference evidence="4" key="1">
    <citation type="submission" date="2021-01" db="EMBL/GenBank/DDBJ databases">
        <authorList>
            <person name="Zahm M."/>
            <person name="Roques C."/>
            <person name="Cabau C."/>
            <person name="Klopp C."/>
            <person name="Donnadieu C."/>
            <person name="Jouanno E."/>
            <person name="Lampietro C."/>
            <person name="Louis A."/>
            <person name="Herpin A."/>
            <person name="Echchiki A."/>
            <person name="Berthelot C."/>
            <person name="Parey E."/>
            <person name="Roest-Crollius H."/>
            <person name="Braasch I."/>
            <person name="Postlethwait J."/>
            <person name="Bobe J."/>
            <person name="Montfort J."/>
            <person name="Bouchez O."/>
            <person name="Begum T."/>
            <person name="Mejri S."/>
            <person name="Adams A."/>
            <person name="Chen W.-J."/>
            <person name="Guiguen Y."/>
        </authorList>
    </citation>
    <scope>NUCLEOTIDE SEQUENCE</scope>
    <source>
        <strain evidence="4">YG-15Mar2019-1</strain>
        <tissue evidence="4">Brain</tissue>
    </source>
</reference>
<comment type="caution">
    <text evidence="4">The sequence shown here is derived from an EMBL/GenBank/DDBJ whole genome shotgun (WGS) entry which is preliminary data.</text>
</comment>
<feature type="compositionally biased region" description="Basic and acidic residues" evidence="2">
    <location>
        <begin position="1176"/>
        <end position="1188"/>
    </location>
</feature>
<feature type="region of interest" description="Disordered" evidence="2">
    <location>
        <begin position="385"/>
        <end position="703"/>
    </location>
</feature>
<evidence type="ECO:0000313" key="4">
    <source>
        <dbReference type="EMBL" id="KAG7466100.1"/>
    </source>
</evidence>
<dbReference type="CDD" id="cd00200">
    <property type="entry name" value="WD40"/>
    <property type="match status" value="1"/>
</dbReference>
<feature type="compositionally biased region" description="Basic and acidic residues" evidence="2">
    <location>
        <begin position="690"/>
        <end position="699"/>
    </location>
</feature>
<dbReference type="SMART" id="SM00355">
    <property type="entry name" value="ZnF_C2H2"/>
    <property type="match status" value="4"/>
</dbReference>
<evidence type="ECO:0000256" key="2">
    <source>
        <dbReference type="SAM" id="MobiDB-lite"/>
    </source>
</evidence>
<feature type="compositionally biased region" description="Low complexity" evidence="2">
    <location>
        <begin position="1114"/>
        <end position="1126"/>
    </location>
</feature>
<dbReference type="GO" id="GO:0003723">
    <property type="term" value="F:RNA binding"/>
    <property type="evidence" value="ECO:0007669"/>
    <property type="project" value="InterPro"/>
</dbReference>
<dbReference type="EMBL" id="JAFDVH010000013">
    <property type="protein sequence ID" value="KAG7466100.1"/>
    <property type="molecule type" value="Genomic_DNA"/>
</dbReference>
<feature type="region of interest" description="Disordered" evidence="2">
    <location>
        <begin position="1024"/>
        <end position="1054"/>
    </location>
</feature>
<feature type="region of interest" description="Disordered" evidence="2">
    <location>
        <begin position="1162"/>
        <end position="1188"/>
    </location>
</feature>
<protein>
    <recommendedName>
        <fullName evidence="3">C2H2-type domain-containing protein</fullName>
    </recommendedName>
</protein>
<dbReference type="PROSITE" id="PS00028">
    <property type="entry name" value="ZINC_FINGER_C2H2_1"/>
    <property type="match status" value="2"/>
</dbReference>
<feature type="coiled-coil region" evidence="1">
    <location>
        <begin position="92"/>
        <end position="134"/>
    </location>
</feature>
<feature type="region of interest" description="Disordered" evidence="2">
    <location>
        <begin position="286"/>
        <end position="357"/>
    </location>
</feature>
<dbReference type="PANTHER" id="PTHR14435">
    <property type="entry name" value="ZINC FINGER PROTEIN 106"/>
    <property type="match status" value="1"/>
</dbReference>
<proteinExistence type="predicted"/>
<feature type="compositionally biased region" description="Basic and acidic residues" evidence="2">
    <location>
        <begin position="310"/>
        <end position="320"/>
    </location>
</feature>
<feature type="compositionally biased region" description="Polar residues" evidence="2">
    <location>
        <begin position="827"/>
        <end position="837"/>
    </location>
</feature>
<feature type="compositionally biased region" description="Basic and acidic residues" evidence="2">
    <location>
        <begin position="490"/>
        <end position="509"/>
    </location>
</feature>
<feature type="compositionally biased region" description="Basic and acidic residues" evidence="2">
    <location>
        <begin position="552"/>
        <end position="570"/>
    </location>
</feature>
<dbReference type="SMART" id="SM00320">
    <property type="entry name" value="WD40"/>
    <property type="match status" value="6"/>
</dbReference>
<dbReference type="GO" id="GO:0008286">
    <property type="term" value="P:insulin receptor signaling pathway"/>
    <property type="evidence" value="ECO:0007669"/>
    <property type="project" value="TreeGrafter"/>
</dbReference>
<dbReference type="GO" id="GO:0017124">
    <property type="term" value="F:SH3 domain binding"/>
    <property type="evidence" value="ECO:0007669"/>
    <property type="project" value="TreeGrafter"/>
</dbReference>
<feature type="region of interest" description="Disordered" evidence="2">
    <location>
        <begin position="1204"/>
        <end position="1428"/>
    </location>
</feature>
<dbReference type="GO" id="GO:0016020">
    <property type="term" value="C:membrane"/>
    <property type="evidence" value="ECO:0007669"/>
    <property type="project" value="TreeGrafter"/>
</dbReference>
<dbReference type="Gene3D" id="3.30.160.60">
    <property type="entry name" value="Classic Zinc Finger"/>
    <property type="match status" value="1"/>
</dbReference>
<dbReference type="Proteomes" id="UP001046870">
    <property type="component" value="Chromosome 13"/>
</dbReference>
<evidence type="ECO:0000313" key="5">
    <source>
        <dbReference type="Proteomes" id="UP001046870"/>
    </source>
</evidence>
<dbReference type="FunFam" id="2.130.10.10:FF:000711">
    <property type="entry name" value="Zinc finger protein 106"/>
    <property type="match status" value="1"/>
</dbReference>
<feature type="compositionally biased region" description="Pro residues" evidence="2">
    <location>
        <begin position="1346"/>
        <end position="1363"/>
    </location>
</feature>
<organism evidence="4 5">
    <name type="scientific">Megalops atlanticus</name>
    <name type="common">Tarpon</name>
    <name type="synonym">Clupea gigantea</name>
    <dbReference type="NCBI Taxonomy" id="7932"/>
    <lineage>
        <taxon>Eukaryota</taxon>
        <taxon>Metazoa</taxon>
        <taxon>Chordata</taxon>
        <taxon>Craniata</taxon>
        <taxon>Vertebrata</taxon>
        <taxon>Euteleostomi</taxon>
        <taxon>Actinopterygii</taxon>
        <taxon>Neopterygii</taxon>
        <taxon>Teleostei</taxon>
        <taxon>Elopiformes</taxon>
        <taxon>Megalopidae</taxon>
        <taxon>Megalops</taxon>
    </lineage>
</organism>
<dbReference type="InterPro" id="IPR001680">
    <property type="entry name" value="WD40_rpt"/>
</dbReference>
<feature type="compositionally biased region" description="Polar residues" evidence="2">
    <location>
        <begin position="868"/>
        <end position="882"/>
    </location>
</feature>
<dbReference type="InterPro" id="IPR042622">
    <property type="entry name" value="Znf106"/>
</dbReference>
<feature type="region of interest" description="Disordered" evidence="2">
    <location>
        <begin position="779"/>
        <end position="915"/>
    </location>
</feature>
<dbReference type="SMART" id="SM00564">
    <property type="entry name" value="PQQ"/>
    <property type="match status" value="5"/>
</dbReference>
<keyword evidence="5" id="KW-1185">Reference proteome</keyword>
<feature type="compositionally biased region" description="Basic residues" evidence="2">
    <location>
        <begin position="1259"/>
        <end position="1270"/>
    </location>
</feature>
<dbReference type="GO" id="GO:0005829">
    <property type="term" value="C:cytosol"/>
    <property type="evidence" value="ECO:0007669"/>
    <property type="project" value="TreeGrafter"/>
</dbReference>
<feature type="domain" description="C2H2-type" evidence="3">
    <location>
        <begin position="1718"/>
        <end position="1741"/>
    </location>
</feature>
<dbReference type="InterPro" id="IPR013087">
    <property type="entry name" value="Znf_C2H2_type"/>
</dbReference>
<feature type="compositionally biased region" description="Basic residues" evidence="2">
    <location>
        <begin position="1223"/>
        <end position="1236"/>
    </location>
</feature>
<accession>A0A9D3PVI2</accession>
<keyword evidence="1" id="KW-0175">Coiled coil</keyword>
<sequence length="1786" mass="194565">MGKERKCILCDIIYNSKQEMDEHMRSMLHHRELENLKGRDCDHECRVCRVSVVGLTDYASHISSSTHKQRVEAQERECAGGGPEEDYFDKELVQLIKKRKEMIRKEEEAAKKAQEEEQRKRQQLNEERQWLQQQGAPWGWGYPNFPPSPKGRGMPSWRGAGAGWSPARVQQGGPWHPNDGLQHWPHGQQGRSTTWHAEGPPNFQKWHPAGGSPGAGGVWGSKKKGCQGFLPQQKGKSFQPSSSNSGLYSQNSFYWEQGGEALLEGVGSDPTMDFTNDHLPLAGALHFNRGHEGNQGGYQGGGWQGGQQSRKGDQNRDRGKGNSIKAGTNAPKDKAYRWTPYPPAKLNDAPPQKEAIKDPVMEYETVPPVQMKDLQLNFDFMLGATHSQMPTNKEQREKQHAFQSKEAERRKLRWRDSSKGNSLGKDIQTSSEQKPATPFEQTAERASSTSSPVPHSQVSRWDCKYSFSSQLRNSGPASPQKLGLDPEQDQPLKETTRKTKGALRDRRGSADTWTADRSALRMEEGQEAESTERKAGSQREGEPGKMGGHQPPHGDPDGGRRRSCSEEGFKKSSASQSASTLSLQSVQVSTSTCEMPGDAASSPRVEDDREGENEKDPAEQAMQAVDEGLGSDSDVPRGGQAPAVPDLSKLGLPASLKRDLTRHMSSKGKAGAHEPNLNIARRIRNVSGARKGEADKDSGLRPTLRQLISATGSRRNVNWDQVYQEVSRKKQEQGKGQPRFGIEMVTAAPYDLEGLSLEEEDTVLTEGYHWDSICEPFPSLPGTATPRKRSLSESSVVGDRAGSALSLFTAATPGADKPRDRPDIPSRLSSEPQSGASQIPRAGSVVTKEEREPEEGMPAGQGPESVEGDSSCTSEAEQNDTQGLGKKRRAAGDVPSPEIPSLERKNKRMKIKSKKEAERCQVDQLLAVSLREEELNSSLQAVDNSLIQARANLQAAYIEVQRLLVVKQQVTMEMSTLRTKRIEILHGMQEGYDGVTLPGEKSSAEVAATASALLSPFSPLSDIPSFSPSHPSPAALPAAPLRATPPSSLSSALPASAGTLSLHIKQEPGTTTAENPIRGLHGAAGEPCLNTSLTEPVLPKPSMCPSLGGLRQASLDSQESVSVSSEHSQDRLRESCMPGTVQSQLQERGVLVTRAGCFSGLEKPGASPPQAPLSACRRDSQTGATDHTELLTETSASRVSVTIATEPLLPPPPSSSQPDPKSGKRVRKLKKKKVLKKALGQEQPDNSDTEQDGDTNCRPIRRVKTKKKAKGGQVSTSTPAPLGQEQEGDGEAREGPGQASPSHKSKQEEGGADSDSSSSLEMVELPQATPLEVVSIDTSDPEDEPSPPAPAKSPSPPSAPAPADPVKSEPSNLACDEVSSTSELDPVRRTRARTSKSSPPPSAEKISKNNSGAELSSEPGDDEEPTEGLFEGHQAAVNAMQVHNGQLYTCSGDRTVRAFSLVSRKCVAVFEGHSTKVNCLLVSCGPGLQQRLYTGSSDQTIRCYSLKTRECLEQMSLSDRVLCFHSRWKILYAGLANGSVVSFSLKTNRQLDVFECHGPRAVSCLASAQEGARRILLVGSYDCTISVRDAKSGLLLRTLEGHTKTVLCMKVVNDLVFSGSSDQSVHAHNIHTGELVRIYKGHSHAVTVVAILGKVMVTACLDKLVRVYELQSHDRLQVYGGHKDMVMCMAIHKSMIYTGCYDGSVQAVRLNLMQNYRCWWHGCSLIFGVMEHLQQHLLTDHTSPNFQTLKCRWKNCDAFFTVRNNSKQEASLHMQKHAEEDSKLES</sequence>
<feature type="compositionally biased region" description="Basic and acidic residues" evidence="2">
    <location>
        <begin position="518"/>
        <end position="543"/>
    </location>
</feature>
<feature type="compositionally biased region" description="Low complexity" evidence="2">
    <location>
        <begin position="572"/>
        <end position="592"/>
    </location>
</feature>
<dbReference type="InterPro" id="IPR018391">
    <property type="entry name" value="PQQ_b-propeller_rpt"/>
</dbReference>